<dbReference type="EMBL" id="CAJOBJ010344005">
    <property type="protein sequence ID" value="CAF5198747.1"/>
    <property type="molecule type" value="Genomic_DNA"/>
</dbReference>
<feature type="region of interest" description="Disordered" evidence="1">
    <location>
        <begin position="1"/>
        <end position="20"/>
    </location>
</feature>
<comment type="caution">
    <text evidence="3">The sequence shown here is derived from an EMBL/GenBank/DDBJ whole genome shotgun (WGS) entry which is preliminary data.</text>
</comment>
<evidence type="ECO:0000313" key="5">
    <source>
        <dbReference type="Proteomes" id="UP000676336"/>
    </source>
</evidence>
<sequence length="38" mass="4359">YNMATSNPTNSQQQNDTSEKVAQQFLSTADDYFRSEIK</sequence>
<protein>
    <submittedName>
        <fullName evidence="3">Uncharacterized protein</fullName>
    </submittedName>
</protein>
<dbReference type="AlphaFoldDB" id="A0A8S3IF10"/>
<proteinExistence type="predicted"/>
<dbReference type="Proteomes" id="UP000676336">
    <property type="component" value="Unassembled WGS sequence"/>
</dbReference>
<dbReference type="Proteomes" id="UP000681967">
    <property type="component" value="Unassembled WGS sequence"/>
</dbReference>
<evidence type="ECO:0000256" key="1">
    <source>
        <dbReference type="SAM" id="MobiDB-lite"/>
    </source>
</evidence>
<reference evidence="3" key="1">
    <citation type="submission" date="2021-02" db="EMBL/GenBank/DDBJ databases">
        <authorList>
            <person name="Nowell W R."/>
        </authorList>
    </citation>
    <scope>NUCLEOTIDE SEQUENCE</scope>
</reference>
<evidence type="ECO:0000313" key="2">
    <source>
        <dbReference type="EMBL" id="CAF5116886.1"/>
    </source>
</evidence>
<organism evidence="3 5">
    <name type="scientific">Rotaria magnacalcarata</name>
    <dbReference type="NCBI Taxonomy" id="392030"/>
    <lineage>
        <taxon>Eukaryota</taxon>
        <taxon>Metazoa</taxon>
        <taxon>Spiralia</taxon>
        <taxon>Gnathifera</taxon>
        <taxon>Rotifera</taxon>
        <taxon>Eurotatoria</taxon>
        <taxon>Bdelloidea</taxon>
        <taxon>Philodinida</taxon>
        <taxon>Philodinidae</taxon>
        <taxon>Rotaria</taxon>
    </lineage>
</organism>
<feature type="non-terminal residue" evidence="3">
    <location>
        <position position="1"/>
    </location>
</feature>
<dbReference type="EMBL" id="CAJOBH010243351">
    <property type="protein sequence ID" value="CAF5116886.1"/>
    <property type="molecule type" value="Genomic_DNA"/>
</dbReference>
<feature type="non-terminal residue" evidence="3">
    <location>
        <position position="38"/>
    </location>
</feature>
<name>A0A8S3IF10_9BILA</name>
<dbReference type="Proteomes" id="UP000681720">
    <property type="component" value="Unassembled WGS sequence"/>
</dbReference>
<accession>A0A8S3IF10</accession>
<dbReference type="EMBL" id="CAJOBI010330026">
    <property type="protein sequence ID" value="CAF5197053.1"/>
    <property type="molecule type" value="Genomic_DNA"/>
</dbReference>
<evidence type="ECO:0000313" key="3">
    <source>
        <dbReference type="EMBL" id="CAF5197053.1"/>
    </source>
</evidence>
<evidence type="ECO:0000313" key="4">
    <source>
        <dbReference type="EMBL" id="CAF5198747.1"/>
    </source>
</evidence>
<gene>
    <name evidence="2" type="ORF">BYL167_LOCUS66479</name>
    <name evidence="4" type="ORF">GIL414_LOCUS75858</name>
    <name evidence="3" type="ORF">SMN809_LOCUS74376</name>
</gene>